<evidence type="ECO:0008006" key="4">
    <source>
        <dbReference type="Google" id="ProtNLM"/>
    </source>
</evidence>
<feature type="transmembrane region" description="Helical" evidence="1">
    <location>
        <begin position="330"/>
        <end position="347"/>
    </location>
</feature>
<keyword evidence="3" id="KW-1185">Reference proteome</keyword>
<dbReference type="EMBL" id="CAJVAP010000004">
    <property type="protein sequence ID" value="CAG7601462.1"/>
    <property type="molecule type" value="Genomic_DNA"/>
</dbReference>
<feature type="transmembrane region" description="Helical" evidence="1">
    <location>
        <begin position="171"/>
        <end position="195"/>
    </location>
</feature>
<keyword evidence="1" id="KW-0812">Transmembrane</keyword>
<reference evidence="2" key="1">
    <citation type="submission" date="2021-06" db="EMBL/GenBank/DDBJ databases">
        <authorList>
            <person name="Criscuolo A."/>
        </authorList>
    </citation>
    <scope>NUCLEOTIDE SEQUENCE</scope>
    <source>
        <strain evidence="2">CIP111803</strain>
    </source>
</reference>
<comment type="caution">
    <text evidence="2">The sequence shown here is derived from an EMBL/GenBank/DDBJ whole genome shotgun (WGS) entry which is preliminary data.</text>
</comment>
<proteinExistence type="predicted"/>
<feature type="transmembrane region" description="Helical" evidence="1">
    <location>
        <begin position="487"/>
        <end position="511"/>
    </location>
</feature>
<name>A0A916NFI5_9MICO</name>
<dbReference type="Proteomes" id="UP000693892">
    <property type="component" value="Unassembled WGS sequence"/>
</dbReference>
<feature type="transmembrane region" description="Helical" evidence="1">
    <location>
        <begin position="136"/>
        <end position="159"/>
    </location>
</feature>
<feature type="transmembrane region" description="Helical" evidence="1">
    <location>
        <begin position="100"/>
        <end position="124"/>
    </location>
</feature>
<feature type="transmembrane region" description="Helical" evidence="1">
    <location>
        <begin position="403"/>
        <end position="425"/>
    </location>
</feature>
<dbReference type="AlphaFoldDB" id="A0A916NFI5"/>
<protein>
    <recommendedName>
        <fullName evidence="4">ABC-2 type transport system permease protein</fullName>
    </recommendedName>
</protein>
<feature type="transmembrane region" description="Helical" evidence="1">
    <location>
        <begin position="24"/>
        <end position="43"/>
    </location>
</feature>
<feature type="transmembrane region" description="Helical" evidence="1">
    <location>
        <begin position="233"/>
        <end position="254"/>
    </location>
</feature>
<dbReference type="RefSeq" id="WP_218114114.1">
    <property type="nucleotide sequence ID" value="NZ_CAJVAP010000004.1"/>
</dbReference>
<evidence type="ECO:0000313" key="2">
    <source>
        <dbReference type="EMBL" id="CAG7601462.1"/>
    </source>
</evidence>
<sequence length="526" mass="55270">MVARLFRLRLALLGAAFRGRPAEVFRRIVLGVLAAAAAVGFAWLPELVAGGPVGSPELGALDVLFASTVIVAAWSVPLFANRRRLEPRQFGRLPERPASVATALLLTAPLTWPGLWAVVWLIAVGSLRPEQSDSRWMLIAALVLLLLLAVVGSVFWSALSKLIVSRRAEGGLRVIGMLVLIAALPVVVFVVAQALRTPNNTMTADAAEVLGWTPFGAPLAGAALAADGDLSGALLRFGIAGAAILLLVLLWYPLVKISLERVEKPEDASAARAGLGWFERLSARPASAIGARSLSYWTRDPRYRIALLAIPLSPVVMVLALLIAGVPPEITTLVPVPVILLLLGWALHNDVAMDSTAVWLHVASGTRGRDDRFGRLLPVLLLGLPIVLIGSSVSVTIAGDWRVLPAVLGLNIAVLLVACAASSVFSAAMPYPTTRPGDSPFAQPSVTGSGAGLAQTLSMFTALLLAIPPVWVSAAAIVELSFSANVFALLFGAGYGIVLLALGVLVGGFVYDRRAPELVALTQTFD</sequence>
<feature type="transmembrane region" description="Helical" evidence="1">
    <location>
        <begin position="305"/>
        <end position="324"/>
    </location>
</feature>
<keyword evidence="1" id="KW-1133">Transmembrane helix</keyword>
<gene>
    <name evidence="2" type="ORF">LEUCIP111803_00466</name>
</gene>
<accession>A0A916NFI5</accession>
<organism evidence="2 3">
    <name type="scientific">Leucobacter soli</name>
    <dbReference type="NCBI Taxonomy" id="2812850"/>
    <lineage>
        <taxon>Bacteria</taxon>
        <taxon>Bacillati</taxon>
        <taxon>Actinomycetota</taxon>
        <taxon>Actinomycetes</taxon>
        <taxon>Micrococcales</taxon>
        <taxon>Microbacteriaceae</taxon>
        <taxon>Leucobacter</taxon>
    </lineage>
</organism>
<evidence type="ECO:0000256" key="1">
    <source>
        <dbReference type="SAM" id="Phobius"/>
    </source>
</evidence>
<keyword evidence="1" id="KW-0472">Membrane</keyword>
<feature type="transmembrane region" description="Helical" evidence="1">
    <location>
        <begin position="376"/>
        <end position="397"/>
    </location>
</feature>
<feature type="transmembrane region" description="Helical" evidence="1">
    <location>
        <begin position="446"/>
        <end position="467"/>
    </location>
</feature>
<feature type="transmembrane region" description="Helical" evidence="1">
    <location>
        <begin position="63"/>
        <end position="80"/>
    </location>
</feature>
<evidence type="ECO:0000313" key="3">
    <source>
        <dbReference type="Proteomes" id="UP000693892"/>
    </source>
</evidence>